<dbReference type="PROSITE" id="PS50112">
    <property type="entry name" value="PAS"/>
    <property type="match status" value="1"/>
</dbReference>
<dbReference type="SUPFAM" id="SSF47384">
    <property type="entry name" value="Homodimeric domain of signal transducing histidine kinase"/>
    <property type="match status" value="1"/>
</dbReference>
<keyword evidence="11" id="KW-0067">ATP-binding</keyword>
<dbReference type="Gene3D" id="3.40.50.2300">
    <property type="match status" value="1"/>
</dbReference>
<protein>
    <recommendedName>
        <fullName evidence="2">histidine kinase</fullName>
        <ecNumber evidence="2">2.7.13.3</ecNumber>
    </recommendedName>
</protein>
<dbReference type="Pfam" id="PF00072">
    <property type="entry name" value="Response_reg"/>
    <property type="match status" value="1"/>
</dbReference>
<dbReference type="InterPro" id="IPR013655">
    <property type="entry name" value="PAS_fold_3"/>
</dbReference>
<dbReference type="EMBL" id="JBDIZK010000018">
    <property type="protein sequence ID" value="MEN3749852.1"/>
    <property type="molecule type" value="Genomic_DNA"/>
</dbReference>
<dbReference type="Gene3D" id="2.10.70.100">
    <property type="match status" value="1"/>
</dbReference>
<dbReference type="SUPFAM" id="SSF55785">
    <property type="entry name" value="PYP-like sensor domain (PAS domain)"/>
    <property type="match status" value="2"/>
</dbReference>
<dbReference type="InterPro" id="IPR005467">
    <property type="entry name" value="His_kinase_dom"/>
</dbReference>
<feature type="domain" description="PAC" evidence="10">
    <location>
        <begin position="248"/>
        <end position="300"/>
    </location>
</feature>
<dbReference type="InterPro" id="IPR001789">
    <property type="entry name" value="Sig_transdc_resp-reg_receiver"/>
</dbReference>
<feature type="domain" description="Response regulatory" evidence="8">
    <location>
        <begin position="752"/>
        <end position="867"/>
    </location>
</feature>
<proteinExistence type="predicted"/>
<dbReference type="Pfam" id="PF13185">
    <property type="entry name" value="GAF_2"/>
    <property type="match status" value="1"/>
</dbReference>
<dbReference type="PROSITE" id="PS50110">
    <property type="entry name" value="RESPONSE_REGULATORY"/>
    <property type="match status" value="1"/>
</dbReference>
<dbReference type="SUPFAM" id="SSF55781">
    <property type="entry name" value="GAF domain-like"/>
    <property type="match status" value="1"/>
</dbReference>
<evidence type="ECO:0000259" key="10">
    <source>
        <dbReference type="PROSITE" id="PS50113"/>
    </source>
</evidence>
<evidence type="ECO:0000256" key="5">
    <source>
        <dbReference type="ARBA" id="ARBA00022777"/>
    </source>
</evidence>
<dbReference type="Pfam" id="PF02518">
    <property type="entry name" value="HATPase_c"/>
    <property type="match status" value="1"/>
</dbReference>
<accession>A0ABV0BE87</accession>
<dbReference type="Pfam" id="PF08447">
    <property type="entry name" value="PAS_3"/>
    <property type="match status" value="1"/>
</dbReference>
<dbReference type="InterPro" id="IPR004358">
    <property type="entry name" value="Sig_transdc_His_kin-like_C"/>
</dbReference>
<comment type="catalytic activity">
    <reaction evidence="1">
        <text>ATP + protein L-histidine = ADP + protein N-phospho-L-histidine.</text>
        <dbReference type="EC" id="2.7.13.3"/>
    </reaction>
</comment>
<dbReference type="SUPFAM" id="SSF55874">
    <property type="entry name" value="ATPase domain of HSP90 chaperone/DNA topoisomerase II/histidine kinase"/>
    <property type="match status" value="1"/>
</dbReference>
<dbReference type="GO" id="GO:0005524">
    <property type="term" value="F:ATP binding"/>
    <property type="evidence" value="ECO:0007669"/>
    <property type="project" value="UniProtKB-KW"/>
</dbReference>
<keyword evidence="12" id="KW-1185">Reference proteome</keyword>
<dbReference type="InterPro" id="IPR003018">
    <property type="entry name" value="GAF"/>
</dbReference>
<dbReference type="PROSITE" id="PS50109">
    <property type="entry name" value="HIS_KIN"/>
    <property type="match status" value="1"/>
</dbReference>
<dbReference type="InterPro" id="IPR029016">
    <property type="entry name" value="GAF-like_dom_sf"/>
</dbReference>
<reference evidence="11 12" key="1">
    <citation type="submission" date="2024-05" db="EMBL/GenBank/DDBJ databases">
        <title>Sphingomonas sp. HF-S3 16S ribosomal RNA gene Genome sequencing and assembly.</title>
        <authorList>
            <person name="Lee H."/>
        </authorList>
    </citation>
    <scope>NUCLEOTIDE SEQUENCE [LARGE SCALE GENOMIC DNA]</scope>
    <source>
        <strain evidence="11 12">HF-S3</strain>
    </source>
</reference>
<dbReference type="InterPro" id="IPR000700">
    <property type="entry name" value="PAS-assoc_C"/>
</dbReference>
<evidence type="ECO:0000259" key="8">
    <source>
        <dbReference type="PROSITE" id="PS50110"/>
    </source>
</evidence>
<dbReference type="InterPro" id="IPR036890">
    <property type="entry name" value="HATPase_C_sf"/>
</dbReference>
<dbReference type="InterPro" id="IPR000014">
    <property type="entry name" value="PAS"/>
</dbReference>
<evidence type="ECO:0000259" key="7">
    <source>
        <dbReference type="PROSITE" id="PS50109"/>
    </source>
</evidence>
<organism evidence="11 12">
    <name type="scientific">Sphingomonas rustica</name>
    <dbReference type="NCBI Taxonomy" id="3103142"/>
    <lineage>
        <taxon>Bacteria</taxon>
        <taxon>Pseudomonadati</taxon>
        <taxon>Pseudomonadota</taxon>
        <taxon>Alphaproteobacteria</taxon>
        <taxon>Sphingomonadales</taxon>
        <taxon>Sphingomonadaceae</taxon>
        <taxon>Sphingomonas</taxon>
    </lineage>
</organism>
<dbReference type="Gene3D" id="3.30.450.20">
    <property type="entry name" value="PAS domain"/>
    <property type="match status" value="2"/>
</dbReference>
<dbReference type="RefSeq" id="WP_346248903.1">
    <property type="nucleotide sequence ID" value="NZ_JBDIZK010000018.1"/>
</dbReference>
<dbReference type="SMART" id="SM00448">
    <property type="entry name" value="REC"/>
    <property type="match status" value="1"/>
</dbReference>
<dbReference type="Gene3D" id="3.30.450.40">
    <property type="match status" value="1"/>
</dbReference>
<evidence type="ECO:0000313" key="11">
    <source>
        <dbReference type="EMBL" id="MEN3749852.1"/>
    </source>
</evidence>
<feature type="modified residue" description="4-aspartylphosphate" evidence="6">
    <location>
        <position position="802"/>
    </location>
</feature>
<evidence type="ECO:0000256" key="1">
    <source>
        <dbReference type="ARBA" id="ARBA00000085"/>
    </source>
</evidence>
<comment type="caution">
    <text evidence="11">The sequence shown here is derived from an EMBL/GenBank/DDBJ whole genome shotgun (WGS) entry which is preliminary data.</text>
</comment>
<sequence length="869" mass="94058">MSEGAAFPGVGRELTETEMGREIAAADWSRSAMGPPARWPRSLVTLVSTMLACPTPMFLAWGPELTSFYNDAYRPVLGQRAEGALGRPFRELWGDIWEDIGPLVDATLAGQSTSVTDMKLDLHRQGRPEESWWSFSYSPVRDDDGRIAGLFCVTGETTERMLAQRDREEADARLQHALSVGEGIGTWEWDVASRTVTADARYAQLHGMDPADAAAGAPASAFFDRVHPEDQPRVRAALQRAVTDGGLFREEYRLVGDGGSVRWLQSLGRCMAGTIGDCARFPGVSYDITERMQAAKAMEAAKDERDFVAALTARQRDLASPDAMLRLAVEALGVRFGADRCGYYRALPGGRIRIGPVWSSSRMAPLSGEHEVAFCGERIAEAWESGVAFSYSDAEHDPLGGLDEIAAMGVRSGLSVPILRAGRFHSAFFLHSGQVREWSEDDIALVREVGELTLLAVERGEAMIGLQSRVAQQENELHHQTAGRERAESQVRQLQKMEAVGQLTGGIAHDFNNMLAIVIGGLDLMERKLQRGDTDVSRYLVSAMDGATRAAALTQRLLAFSRQSPLDPEPIDLGALIAGLTEMLERTLGERVRLKTSLGGGLWQVHADSNQLESVIVNLAVNARDAMPDGGRLTVEGGNAHLDEAYARAEDVPEGQYVLLAITDTGIGMSPDVVAKAFDPFFTTKTVGKGTGLGLSQVFGFVRQSGGHVKILSEPGRGTTVKIFLPRYLGDAPVITRQRASGQVLDGDPSEVILLVEDEARLREFAVEALRDLGYTVVHAADGEEAVAMIEAGQGATMLLTDVVMPGMNGRQLADIALTKIPGLKLLFITGYTRDAVVNDGVLDPGTNFLSKPFGIDLLAAKVREVLDD</sequence>
<dbReference type="Proteomes" id="UP001427805">
    <property type="component" value="Unassembled WGS sequence"/>
</dbReference>
<dbReference type="PRINTS" id="PR00344">
    <property type="entry name" value="BCTRLSENSOR"/>
</dbReference>
<feature type="domain" description="PAS" evidence="9">
    <location>
        <begin position="170"/>
        <end position="245"/>
    </location>
</feature>
<keyword evidence="3 6" id="KW-0597">Phosphoprotein</keyword>
<dbReference type="CDD" id="cd00130">
    <property type="entry name" value="PAS"/>
    <property type="match status" value="1"/>
</dbReference>
<dbReference type="InterPro" id="IPR003661">
    <property type="entry name" value="HisK_dim/P_dom"/>
</dbReference>
<dbReference type="Gene3D" id="1.10.287.130">
    <property type="match status" value="1"/>
</dbReference>
<dbReference type="InterPro" id="IPR035965">
    <property type="entry name" value="PAS-like_dom_sf"/>
</dbReference>
<dbReference type="EC" id="2.7.13.3" evidence="2"/>
<dbReference type="Pfam" id="PF08448">
    <property type="entry name" value="PAS_4"/>
    <property type="match status" value="1"/>
</dbReference>
<evidence type="ECO:0000313" key="12">
    <source>
        <dbReference type="Proteomes" id="UP001427805"/>
    </source>
</evidence>
<keyword evidence="4" id="KW-0808">Transferase</keyword>
<feature type="domain" description="Histidine kinase" evidence="7">
    <location>
        <begin position="506"/>
        <end position="729"/>
    </location>
</feature>
<dbReference type="SUPFAM" id="SSF52172">
    <property type="entry name" value="CheY-like"/>
    <property type="match status" value="1"/>
</dbReference>
<dbReference type="InterPro" id="IPR003594">
    <property type="entry name" value="HATPase_dom"/>
</dbReference>
<dbReference type="PROSITE" id="PS50113">
    <property type="entry name" value="PAC"/>
    <property type="match status" value="1"/>
</dbReference>
<gene>
    <name evidence="11" type="ORF">TPR58_21955</name>
</gene>
<dbReference type="SMART" id="SM00387">
    <property type="entry name" value="HATPase_c"/>
    <property type="match status" value="1"/>
</dbReference>
<dbReference type="PANTHER" id="PTHR43065:SF49">
    <property type="entry name" value="HISTIDINE KINASE"/>
    <property type="match status" value="1"/>
</dbReference>
<dbReference type="SMART" id="SM00065">
    <property type="entry name" value="GAF"/>
    <property type="match status" value="1"/>
</dbReference>
<dbReference type="InterPro" id="IPR013656">
    <property type="entry name" value="PAS_4"/>
</dbReference>
<dbReference type="InterPro" id="IPR011006">
    <property type="entry name" value="CheY-like_superfamily"/>
</dbReference>
<keyword evidence="5" id="KW-0418">Kinase</keyword>
<dbReference type="PANTHER" id="PTHR43065">
    <property type="entry name" value="SENSOR HISTIDINE KINASE"/>
    <property type="match status" value="1"/>
</dbReference>
<evidence type="ECO:0000256" key="2">
    <source>
        <dbReference type="ARBA" id="ARBA00012438"/>
    </source>
</evidence>
<evidence type="ECO:0000259" key="9">
    <source>
        <dbReference type="PROSITE" id="PS50112"/>
    </source>
</evidence>
<evidence type="ECO:0000256" key="6">
    <source>
        <dbReference type="PROSITE-ProRule" id="PRU00169"/>
    </source>
</evidence>
<keyword evidence="11" id="KW-0547">Nucleotide-binding</keyword>
<name>A0ABV0BE87_9SPHN</name>
<dbReference type="Gene3D" id="3.30.565.10">
    <property type="entry name" value="Histidine kinase-like ATPase, C-terminal domain"/>
    <property type="match status" value="1"/>
</dbReference>
<evidence type="ECO:0000256" key="3">
    <source>
        <dbReference type="ARBA" id="ARBA00022553"/>
    </source>
</evidence>
<evidence type="ECO:0000256" key="4">
    <source>
        <dbReference type="ARBA" id="ARBA00022679"/>
    </source>
</evidence>
<dbReference type="SMART" id="SM00388">
    <property type="entry name" value="HisKA"/>
    <property type="match status" value="1"/>
</dbReference>
<dbReference type="InterPro" id="IPR036097">
    <property type="entry name" value="HisK_dim/P_sf"/>
</dbReference>